<comment type="caution">
    <text evidence="5">The sequence shown here is derived from an EMBL/GenBank/DDBJ whole genome shotgun (WGS) entry which is preliminary data.</text>
</comment>
<evidence type="ECO:0000256" key="1">
    <source>
        <dbReference type="ARBA" id="ARBA00001946"/>
    </source>
</evidence>
<dbReference type="GO" id="GO:0000287">
    <property type="term" value="F:magnesium ion binding"/>
    <property type="evidence" value="ECO:0007669"/>
    <property type="project" value="TreeGrafter"/>
</dbReference>
<dbReference type="InterPro" id="IPR015813">
    <property type="entry name" value="Pyrv/PenolPyrv_kinase-like_dom"/>
</dbReference>
<dbReference type="PIRSF" id="PIRSF015582">
    <property type="entry name" value="Cit_lyase_B"/>
    <property type="match status" value="1"/>
</dbReference>
<dbReference type="SUPFAM" id="SSF51621">
    <property type="entry name" value="Phosphoenolpyruvate/pyruvate domain"/>
    <property type="match status" value="1"/>
</dbReference>
<dbReference type="PANTHER" id="PTHR32308">
    <property type="entry name" value="LYASE BETA SUBUNIT, PUTATIVE (AFU_ORTHOLOGUE AFUA_4G13030)-RELATED"/>
    <property type="match status" value="1"/>
</dbReference>
<dbReference type="GO" id="GO:0006107">
    <property type="term" value="P:oxaloacetate metabolic process"/>
    <property type="evidence" value="ECO:0007669"/>
    <property type="project" value="TreeGrafter"/>
</dbReference>
<evidence type="ECO:0000256" key="3">
    <source>
        <dbReference type="ARBA" id="ARBA00022842"/>
    </source>
</evidence>
<comment type="cofactor">
    <cofactor evidence="1">
        <name>Mg(2+)</name>
        <dbReference type="ChEBI" id="CHEBI:18420"/>
    </cofactor>
</comment>
<accession>C7G888</accession>
<dbReference type="AlphaFoldDB" id="C7G888"/>
<organism evidence="5 6">
    <name type="scientific">Roseburia intestinalis L1-82</name>
    <dbReference type="NCBI Taxonomy" id="536231"/>
    <lineage>
        <taxon>Bacteria</taxon>
        <taxon>Bacillati</taxon>
        <taxon>Bacillota</taxon>
        <taxon>Clostridia</taxon>
        <taxon>Lachnospirales</taxon>
        <taxon>Lachnospiraceae</taxon>
        <taxon>Roseburia</taxon>
    </lineage>
</organism>
<dbReference type="Pfam" id="PF15617">
    <property type="entry name" value="C-C_Bond_Lyase"/>
    <property type="match status" value="1"/>
</dbReference>
<evidence type="ECO:0008006" key="7">
    <source>
        <dbReference type="Google" id="ProtNLM"/>
    </source>
</evidence>
<dbReference type="HOGENOM" id="CLU_062194_0_0_9"/>
<evidence type="ECO:0000313" key="5">
    <source>
        <dbReference type="EMBL" id="EEV01931.1"/>
    </source>
</evidence>
<dbReference type="InterPro" id="IPR040442">
    <property type="entry name" value="Pyrv_kinase-like_dom_sf"/>
</dbReference>
<sequence>MCYFEEFLYTQGDFYKLKNDMIYYSVGALLYCPANKKTIADSVIHEKFGTKYSLALCLEDTINDNYVTEAEQDLISSIHQIFESFQDHPFYLPKIFIRVRNAGQIERLTKAFGESIKVITGYIIPKFTADNASSYIEEMIRANEQASRKLYMMPIYESSSIIDLRHRIDILYDLKDRLSHVEDLVLNIRVGGNDLCHMFGFRRHCDESIHRIRPVADIFSDIITVYGMDYVVSGPVWEYYSGYNWENGLIQELKDDKLCGFTGKTVIHPNQISVVNKVYQVTRSDFNDAKAILNWDKKSDSLVSGNLAGERMNEYKTHHNWAEKILFLAEVFGITD</sequence>
<keyword evidence="3 4" id="KW-0460">Magnesium</keyword>
<keyword evidence="2 4" id="KW-0479">Metal-binding</keyword>
<dbReference type="GO" id="GO:0003824">
    <property type="term" value="F:catalytic activity"/>
    <property type="evidence" value="ECO:0007669"/>
    <property type="project" value="InterPro"/>
</dbReference>
<reference evidence="5 6" key="1">
    <citation type="submission" date="2009-08" db="EMBL/GenBank/DDBJ databases">
        <authorList>
            <person name="Weinstock G."/>
            <person name="Sodergren E."/>
            <person name="Clifton S."/>
            <person name="Fulton L."/>
            <person name="Fulton B."/>
            <person name="Courtney L."/>
            <person name="Fronick C."/>
            <person name="Harrison M."/>
            <person name="Strong C."/>
            <person name="Farmer C."/>
            <person name="Delahaunty K."/>
            <person name="Markovic C."/>
            <person name="Hall O."/>
            <person name="Minx P."/>
            <person name="Tomlinson C."/>
            <person name="Mitreva M."/>
            <person name="Nelson J."/>
            <person name="Hou S."/>
            <person name="Wollam A."/>
            <person name="Pepin K.H."/>
            <person name="Johnson M."/>
            <person name="Bhonagiri V."/>
            <person name="Nash W.E."/>
            <person name="Warren W."/>
            <person name="Chinwalla A."/>
            <person name="Mardis E.R."/>
            <person name="Wilson R.K."/>
        </authorList>
    </citation>
    <scope>NUCLEOTIDE SEQUENCE [LARGE SCALE GENOMIC DNA]</scope>
    <source>
        <strain evidence="5 6">L1-82</strain>
    </source>
</reference>
<gene>
    <name evidence="5" type="ORF">ROSINTL182_06112</name>
</gene>
<protein>
    <recommendedName>
        <fullName evidence="7">ATP/GTP-binding protein</fullName>
    </recommendedName>
</protein>
<evidence type="ECO:0000313" key="6">
    <source>
        <dbReference type="Proteomes" id="UP000004828"/>
    </source>
</evidence>
<name>C7G888_9FIRM</name>
<evidence type="ECO:0000256" key="4">
    <source>
        <dbReference type="PIRSR" id="PIRSR015582-2"/>
    </source>
</evidence>
<dbReference type="Gene3D" id="3.20.20.60">
    <property type="entry name" value="Phosphoenolpyruvate-binding domains"/>
    <property type="match status" value="1"/>
</dbReference>
<dbReference type="InterPro" id="IPR011206">
    <property type="entry name" value="Citrate_lyase_beta/mcl1/mcl2"/>
</dbReference>
<evidence type="ECO:0000256" key="2">
    <source>
        <dbReference type="ARBA" id="ARBA00022723"/>
    </source>
</evidence>
<dbReference type="PANTHER" id="PTHR32308:SF10">
    <property type="entry name" value="CITRATE LYASE SUBUNIT BETA"/>
    <property type="match status" value="1"/>
</dbReference>
<dbReference type="InterPro" id="IPR039480">
    <property type="entry name" value="C-C_Bond_Lyase-like"/>
</dbReference>
<dbReference type="Proteomes" id="UP000004828">
    <property type="component" value="Unassembled WGS sequence"/>
</dbReference>
<dbReference type="EMBL" id="ABYJ02000052">
    <property type="protein sequence ID" value="EEV01931.1"/>
    <property type="molecule type" value="Genomic_DNA"/>
</dbReference>
<proteinExistence type="predicted"/>
<feature type="binding site" evidence="4">
    <location>
        <position position="194"/>
    </location>
    <ligand>
        <name>Mg(2+)</name>
        <dbReference type="ChEBI" id="CHEBI:18420"/>
    </ligand>
</feature>